<dbReference type="EMBL" id="OX596088">
    <property type="protein sequence ID" value="CAN0508001.1"/>
    <property type="molecule type" value="Genomic_DNA"/>
</dbReference>
<organism evidence="1 2">
    <name type="scientific">Rangifer tarandus platyrhynchus</name>
    <name type="common">Svalbard reindeer</name>
    <dbReference type="NCBI Taxonomy" id="3082113"/>
    <lineage>
        <taxon>Eukaryota</taxon>
        <taxon>Metazoa</taxon>
        <taxon>Chordata</taxon>
        <taxon>Craniata</taxon>
        <taxon>Vertebrata</taxon>
        <taxon>Euteleostomi</taxon>
        <taxon>Mammalia</taxon>
        <taxon>Eutheria</taxon>
        <taxon>Laurasiatheria</taxon>
        <taxon>Artiodactyla</taxon>
        <taxon>Ruminantia</taxon>
        <taxon>Pecora</taxon>
        <taxon>Cervidae</taxon>
        <taxon>Odocoileinae</taxon>
        <taxon>Rangifer</taxon>
    </lineage>
</organism>
<protein>
    <submittedName>
        <fullName evidence="1">Uncharacterized protein</fullName>
    </submittedName>
</protein>
<reference evidence="1" key="1">
    <citation type="submission" date="2023-05" db="EMBL/GenBank/DDBJ databases">
        <authorList>
            <consortium name="ELIXIR-Norway"/>
        </authorList>
    </citation>
    <scope>NUCLEOTIDE SEQUENCE</scope>
</reference>
<evidence type="ECO:0000313" key="1">
    <source>
        <dbReference type="EMBL" id="CAN0508001.1"/>
    </source>
</evidence>
<reference evidence="1" key="2">
    <citation type="submission" date="2025-03" db="EMBL/GenBank/DDBJ databases">
        <authorList>
            <consortium name="ELIXIR-Norway"/>
            <consortium name="Elixir Norway"/>
        </authorList>
    </citation>
    <scope>NUCLEOTIDE SEQUENCE</scope>
</reference>
<name>A0AC59ZT43_RANTA</name>
<evidence type="ECO:0000313" key="2">
    <source>
        <dbReference type="Proteomes" id="UP001162501"/>
    </source>
</evidence>
<accession>A0AC59ZT43</accession>
<sequence>MHRQLLPKCSVRDICRAAVAPSGRNIFIIEMPQKETSEGWMKMASVFPEPQGPGALNQNKTHEGWPSILILRGPVTPDSLRVSSLKVTSRLLLRSSLASKPAKPGWSDVCPKTPFLEAVGLLDIPVRPEFLTSHRLPSTHPPGC</sequence>
<gene>
    <name evidence="1" type="ORF">MRATA1EN22A_LOCUS22774</name>
</gene>
<dbReference type="Proteomes" id="UP001162501">
    <property type="component" value="Chromosome 4"/>
</dbReference>
<proteinExistence type="predicted"/>